<dbReference type="InterPro" id="IPR036361">
    <property type="entry name" value="SAP_dom_sf"/>
</dbReference>
<keyword evidence="10" id="KW-1185">Reference proteome</keyword>
<keyword evidence="5" id="KW-0539">Nucleus</keyword>
<keyword evidence="4" id="KW-0862">Zinc</keyword>
<dbReference type="InterPro" id="IPR003034">
    <property type="entry name" value="SAP_dom"/>
</dbReference>
<evidence type="ECO:0000256" key="5">
    <source>
        <dbReference type="ARBA" id="ARBA00023242"/>
    </source>
</evidence>
<evidence type="ECO:0000313" key="10">
    <source>
        <dbReference type="Proteomes" id="UP001642483"/>
    </source>
</evidence>
<feature type="compositionally biased region" description="Pro residues" evidence="6">
    <location>
        <begin position="1"/>
        <end position="17"/>
    </location>
</feature>
<feature type="domain" description="SAP" evidence="8">
    <location>
        <begin position="517"/>
        <end position="551"/>
    </location>
</feature>
<protein>
    <recommendedName>
        <fullName evidence="11">Matrin-type domain-containing protein</fullName>
    </recommendedName>
</protein>
<evidence type="ECO:0000256" key="3">
    <source>
        <dbReference type="ARBA" id="ARBA00022771"/>
    </source>
</evidence>
<feature type="compositionally biased region" description="Acidic residues" evidence="6">
    <location>
        <begin position="319"/>
        <end position="332"/>
    </location>
</feature>
<evidence type="ECO:0000313" key="9">
    <source>
        <dbReference type="EMBL" id="CAK8689495.1"/>
    </source>
</evidence>
<feature type="region of interest" description="Disordered" evidence="6">
    <location>
        <begin position="1"/>
        <end position="332"/>
    </location>
</feature>
<comment type="subcellular location">
    <subcellularLocation>
        <location evidence="1">Nucleus</location>
    </subcellularLocation>
</comment>
<name>A0ABP0GCJ7_CLALP</name>
<evidence type="ECO:0000256" key="2">
    <source>
        <dbReference type="ARBA" id="ARBA00022723"/>
    </source>
</evidence>
<feature type="compositionally biased region" description="Polar residues" evidence="6">
    <location>
        <begin position="480"/>
        <end position="500"/>
    </location>
</feature>
<feature type="region of interest" description="Disordered" evidence="6">
    <location>
        <begin position="555"/>
        <end position="581"/>
    </location>
</feature>
<sequence length="683" mass="77673">MSRSPPPSSRSWYPPPGSTVGPAPMPSSSDRRSPGYDRPPPEWYRWYEQYRNRSPPRGGSPHAGHSPKRSSSPRRGYSPSRPPSAHSERTSSQRMPSPHIDRHGNSRRSPSPRQERPPSPRGDRSGRPSSPTRGSSPRRDRPPSPRRDRPLSPRRDRPPSPRRDRPPSPRRDRPRSPYYGWKPPRSPPRSYPAPDWGRRSRSPPPHWARRSPPRYGPPRGRSPPRSWGPPSEWDRYRGPPPPRSPPRWGPSGPPTAPYWDRRWPEPPPSQVIGPSFSSRTHAPPAQRSSSRKASPGPVPEPFKPDLNKADENIVPPGDEKDEEIDSFDLPDYDPDVPLGQKYVIAVSGFFCKICHKFYNSESSAKITHCKSRNHYDKFSKWLADKQVASLVQKRSATSNSSGQENKDDDEPPSKQARLCSSETEKVESQQSGMYDPSQPTTADVSMKEESVNGMENNQSQLDTTTDKTIEVEETDDVSDKQGNLSQTSEYNSDSETLITNETKKDNDGFIEATLYNLRKMKVNQLKANLEKRGLKSTGLKTLLLKRLEKVLLEEQAEQSEQNKEEEQKQNENQETGGDVAVEQEDANCKQYILKLLESDVEPNNRKRQWLTEKELEKELLQLDGVQEVNGAMSERKRVFNGRRTNVDWTIKVLYKGSLPEDGLEFWLPSHQQLAFNAVLNEKK</sequence>
<organism evidence="9 10">
    <name type="scientific">Clavelina lepadiformis</name>
    <name type="common">Light-bulb sea squirt</name>
    <name type="synonym">Ascidia lepadiformis</name>
    <dbReference type="NCBI Taxonomy" id="159417"/>
    <lineage>
        <taxon>Eukaryota</taxon>
        <taxon>Metazoa</taxon>
        <taxon>Chordata</taxon>
        <taxon>Tunicata</taxon>
        <taxon>Ascidiacea</taxon>
        <taxon>Aplousobranchia</taxon>
        <taxon>Clavelinidae</taxon>
        <taxon>Clavelina</taxon>
    </lineage>
</organism>
<dbReference type="Gene3D" id="1.10.720.30">
    <property type="entry name" value="SAP domain"/>
    <property type="match status" value="1"/>
</dbReference>
<evidence type="ECO:0000256" key="4">
    <source>
        <dbReference type="ARBA" id="ARBA00022833"/>
    </source>
</evidence>
<dbReference type="SUPFAM" id="SSF68906">
    <property type="entry name" value="SAP domain"/>
    <property type="match status" value="1"/>
</dbReference>
<feature type="compositionally biased region" description="Basic and acidic residues" evidence="6">
    <location>
        <begin position="302"/>
        <end position="311"/>
    </location>
</feature>
<dbReference type="PROSITE" id="PS50171">
    <property type="entry name" value="ZF_MATRIN"/>
    <property type="match status" value="1"/>
</dbReference>
<dbReference type="SMART" id="SM00513">
    <property type="entry name" value="SAP"/>
    <property type="match status" value="1"/>
</dbReference>
<dbReference type="SMART" id="SM00451">
    <property type="entry name" value="ZnF_U1"/>
    <property type="match status" value="1"/>
</dbReference>
<accession>A0ABP0GCJ7</accession>
<feature type="compositionally biased region" description="Polar residues" evidence="6">
    <location>
        <begin position="392"/>
        <end position="403"/>
    </location>
</feature>
<keyword evidence="2" id="KW-0479">Metal-binding</keyword>
<dbReference type="InterPro" id="IPR000690">
    <property type="entry name" value="Matrin/U1-C_Znf_C2H2"/>
</dbReference>
<feature type="compositionally biased region" description="Pro residues" evidence="6">
    <location>
        <begin position="238"/>
        <end position="256"/>
    </location>
</feature>
<dbReference type="Pfam" id="PF02037">
    <property type="entry name" value="SAP"/>
    <property type="match status" value="1"/>
</dbReference>
<feature type="compositionally biased region" description="Low complexity" evidence="6">
    <location>
        <begin position="217"/>
        <end position="231"/>
    </location>
</feature>
<dbReference type="InterPro" id="IPR003604">
    <property type="entry name" value="Matrin/U1-like-C_Znf_C2H2"/>
</dbReference>
<feature type="compositionally biased region" description="Basic and acidic residues" evidence="6">
    <location>
        <begin position="113"/>
        <end position="126"/>
    </location>
</feature>
<gene>
    <name evidence="9" type="ORF">CVLEPA_LOCUS21493</name>
</gene>
<dbReference type="InterPro" id="IPR026811">
    <property type="entry name" value="CIZ1"/>
</dbReference>
<feature type="compositionally biased region" description="Polar residues" evidence="6">
    <location>
        <begin position="428"/>
        <end position="443"/>
    </location>
</feature>
<proteinExistence type="predicted"/>
<evidence type="ECO:0000256" key="1">
    <source>
        <dbReference type="ARBA" id="ARBA00004123"/>
    </source>
</evidence>
<evidence type="ECO:0000256" key="6">
    <source>
        <dbReference type="SAM" id="MobiDB-lite"/>
    </source>
</evidence>
<feature type="domain" description="Matrin-type" evidence="7">
    <location>
        <begin position="349"/>
        <end position="380"/>
    </location>
</feature>
<dbReference type="PROSITE" id="PS50800">
    <property type="entry name" value="SAP"/>
    <property type="match status" value="1"/>
</dbReference>
<keyword evidence="3" id="KW-0863">Zinc-finger</keyword>
<evidence type="ECO:0008006" key="11">
    <source>
        <dbReference type="Google" id="ProtNLM"/>
    </source>
</evidence>
<comment type="caution">
    <text evidence="9">The sequence shown here is derived from an EMBL/GenBank/DDBJ whole genome shotgun (WGS) entry which is preliminary data.</text>
</comment>
<dbReference type="PANTHER" id="PTHR15491">
    <property type="match status" value="1"/>
</dbReference>
<feature type="compositionally biased region" description="Basic and acidic residues" evidence="6">
    <location>
        <begin position="560"/>
        <end position="571"/>
    </location>
</feature>
<dbReference type="EMBL" id="CAWYQH010000108">
    <property type="protein sequence ID" value="CAK8689495.1"/>
    <property type="molecule type" value="Genomic_DNA"/>
</dbReference>
<dbReference type="PANTHER" id="PTHR15491:SF9">
    <property type="entry name" value="CIP1-INTERACTING ZINC FINGER PROTEIN"/>
    <property type="match status" value="1"/>
</dbReference>
<evidence type="ECO:0000259" key="7">
    <source>
        <dbReference type="PROSITE" id="PS50171"/>
    </source>
</evidence>
<dbReference type="Proteomes" id="UP001642483">
    <property type="component" value="Unassembled WGS sequence"/>
</dbReference>
<feature type="compositionally biased region" description="Polar residues" evidence="6">
    <location>
        <begin position="275"/>
        <end position="292"/>
    </location>
</feature>
<feature type="compositionally biased region" description="Basic and acidic residues" evidence="6">
    <location>
        <begin position="137"/>
        <end position="175"/>
    </location>
</feature>
<feature type="compositionally biased region" description="Polar residues" evidence="6">
    <location>
        <begin position="453"/>
        <end position="463"/>
    </location>
</feature>
<evidence type="ECO:0000259" key="8">
    <source>
        <dbReference type="PROSITE" id="PS50800"/>
    </source>
</evidence>
<reference evidence="9 10" key="1">
    <citation type="submission" date="2024-02" db="EMBL/GenBank/DDBJ databases">
        <authorList>
            <person name="Daric V."/>
            <person name="Darras S."/>
        </authorList>
    </citation>
    <scope>NUCLEOTIDE SEQUENCE [LARGE SCALE GENOMIC DNA]</scope>
</reference>
<feature type="region of interest" description="Disordered" evidence="6">
    <location>
        <begin position="392"/>
        <end position="500"/>
    </location>
</feature>